<feature type="compositionally biased region" description="Basic and acidic residues" evidence="1">
    <location>
        <begin position="19"/>
        <end position="42"/>
    </location>
</feature>
<dbReference type="EMBL" id="ML993609">
    <property type="protein sequence ID" value="KAF2163400.1"/>
    <property type="molecule type" value="Genomic_DNA"/>
</dbReference>
<organism evidence="2 3">
    <name type="scientific">Zasmidium cellare ATCC 36951</name>
    <dbReference type="NCBI Taxonomy" id="1080233"/>
    <lineage>
        <taxon>Eukaryota</taxon>
        <taxon>Fungi</taxon>
        <taxon>Dikarya</taxon>
        <taxon>Ascomycota</taxon>
        <taxon>Pezizomycotina</taxon>
        <taxon>Dothideomycetes</taxon>
        <taxon>Dothideomycetidae</taxon>
        <taxon>Mycosphaerellales</taxon>
        <taxon>Mycosphaerellaceae</taxon>
        <taxon>Zasmidium</taxon>
    </lineage>
</organism>
<evidence type="ECO:0000256" key="1">
    <source>
        <dbReference type="SAM" id="MobiDB-lite"/>
    </source>
</evidence>
<feature type="compositionally biased region" description="Polar residues" evidence="1">
    <location>
        <begin position="102"/>
        <end position="111"/>
    </location>
</feature>
<keyword evidence="3" id="KW-1185">Reference proteome</keyword>
<sequence length="154" mass="17224">MATTTTTEMNNNFNNCPPDLRRIFKADQEQKKKASQQAEREISPPGPAFAKAYEEVDEVDWDGQISEEAESHLLDAGVRDAFVAFGNNDRTDFPAHWYAPSSAPTIPTSAAPTGAGEKLERKDSAMPCRPCQQYRKNHVCMAEYLWALERSKGK</sequence>
<feature type="region of interest" description="Disordered" evidence="1">
    <location>
        <begin position="1"/>
        <end position="47"/>
    </location>
</feature>
<accession>A0A6A6CB23</accession>
<reference evidence="2" key="1">
    <citation type="journal article" date="2020" name="Stud. Mycol.">
        <title>101 Dothideomycetes genomes: a test case for predicting lifestyles and emergence of pathogens.</title>
        <authorList>
            <person name="Haridas S."/>
            <person name="Albert R."/>
            <person name="Binder M."/>
            <person name="Bloem J."/>
            <person name="Labutti K."/>
            <person name="Salamov A."/>
            <person name="Andreopoulos B."/>
            <person name="Baker S."/>
            <person name="Barry K."/>
            <person name="Bills G."/>
            <person name="Bluhm B."/>
            <person name="Cannon C."/>
            <person name="Castanera R."/>
            <person name="Culley D."/>
            <person name="Daum C."/>
            <person name="Ezra D."/>
            <person name="Gonzalez J."/>
            <person name="Henrissat B."/>
            <person name="Kuo A."/>
            <person name="Liang C."/>
            <person name="Lipzen A."/>
            <person name="Lutzoni F."/>
            <person name="Magnuson J."/>
            <person name="Mondo S."/>
            <person name="Nolan M."/>
            <person name="Ohm R."/>
            <person name="Pangilinan J."/>
            <person name="Park H.-J."/>
            <person name="Ramirez L."/>
            <person name="Alfaro M."/>
            <person name="Sun H."/>
            <person name="Tritt A."/>
            <person name="Yoshinaga Y."/>
            <person name="Zwiers L.-H."/>
            <person name="Turgeon B."/>
            <person name="Goodwin S."/>
            <person name="Spatafora J."/>
            <person name="Crous P."/>
            <person name="Grigoriev I."/>
        </authorList>
    </citation>
    <scope>NUCLEOTIDE SEQUENCE</scope>
    <source>
        <strain evidence="2">ATCC 36951</strain>
    </source>
</reference>
<proteinExistence type="predicted"/>
<name>A0A6A6CB23_ZASCE</name>
<evidence type="ECO:0000313" key="2">
    <source>
        <dbReference type="EMBL" id="KAF2163400.1"/>
    </source>
</evidence>
<protein>
    <submittedName>
        <fullName evidence="2">Uncharacterized protein</fullName>
    </submittedName>
</protein>
<dbReference type="AlphaFoldDB" id="A0A6A6CB23"/>
<evidence type="ECO:0000313" key="3">
    <source>
        <dbReference type="Proteomes" id="UP000799537"/>
    </source>
</evidence>
<dbReference type="RefSeq" id="XP_033664289.1">
    <property type="nucleotide sequence ID" value="XM_033808109.1"/>
</dbReference>
<dbReference type="Proteomes" id="UP000799537">
    <property type="component" value="Unassembled WGS sequence"/>
</dbReference>
<feature type="region of interest" description="Disordered" evidence="1">
    <location>
        <begin position="96"/>
        <end position="125"/>
    </location>
</feature>
<gene>
    <name evidence="2" type="ORF">M409DRAFT_26436</name>
</gene>
<dbReference type="GeneID" id="54561381"/>
<feature type="compositionally biased region" description="Low complexity" evidence="1">
    <location>
        <begin position="1"/>
        <end position="15"/>
    </location>
</feature>